<feature type="non-terminal residue" evidence="2">
    <location>
        <position position="210"/>
    </location>
</feature>
<dbReference type="Proteomes" id="UP001228049">
    <property type="component" value="Unassembled WGS sequence"/>
</dbReference>
<gene>
    <name evidence="2" type="ORF">KUDE01_020031</name>
</gene>
<reference evidence="2" key="1">
    <citation type="submission" date="2023-04" db="EMBL/GenBank/DDBJ databases">
        <title>Chromosome-level genome of Chaenocephalus aceratus.</title>
        <authorList>
            <person name="Park H."/>
        </authorList>
    </citation>
    <scope>NUCLEOTIDE SEQUENCE</scope>
    <source>
        <strain evidence="2">DE</strain>
        <tissue evidence="2">Muscle</tissue>
    </source>
</reference>
<comment type="caution">
    <text evidence="2">The sequence shown here is derived from an EMBL/GenBank/DDBJ whole genome shotgun (WGS) entry which is preliminary data.</text>
</comment>
<evidence type="ECO:0000256" key="1">
    <source>
        <dbReference type="SAM" id="MobiDB-lite"/>
    </source>
</evidence>
<proteinExistence type="predicted"/>
<protein>
    <submittedName>
        <fullName evidence="2">WEB family protein chloroplastic</fullName>
    </submittedName>
</protein>
<evidence type="ECO:0000313" key="3">
    <source>
        <dbReference type="Proteomes" id="UP001228049"/>
    </source>
</evidence>
<sequence>SFILLLNSDIQAGEPTVPKAIMPNYNLPRTHRQAPPTTHPDSKSPHPTQGAYSNPSPSPDPKFPHPTQSDAGRRSGSAGRRVPSDQTQNQGGSVMKGTKRVNITTHKPTLTPPVTPLGSRCPAGPLRGSARLKTMTLAPAAPPTGTQNPFLLLTSLRIIAQDPLSLQPVTSTHTISYFPLCFPYQDQLASSTWLWLQLPHPLGPRIPFFC</sequence>
<name>A0AAD9F6D5_DISEL</name>
<dbReference type="AlphaFoldDB" id="A0AAD9F6D5"/>
<accession>A0AAD9F6D5</accession>
<organism evidence="2 3">
    <name type="scientific">Dissostichus eleginoides</name>
    <name type="common">Patagonian toothfish</name>
    <name type="synonym">Dissostichus amissus</name>
    <dbReference type="NCBI Taxonomy" id="100907"/>
    <lineage>
        <taxon>Eukaryota</taxon>
        <taxon>Metazoa</taxon>
        <taxon>Chordata</taxon>
        <taxon>Craniata</taxon>
        <taxon>Vertebrata</taxon>
        <taxon>Euteleostomi</taxon>
        <taxon>Actinopterygii</taxon>
        <taxon>Neopterygii</taxon>
        <taxon>Teleostei</taxon>
        <taxon>Neoteleostei</taxon>
        <taxon>Acanthomorphata</taxon>
        <taxon>Eupercaria</taxon>
        <taxon>Perciformes</taxon>
        <taxon>Notothenioidei</taxon>
        <taxon>Nototheniidae</taxon>
        <taxon>Dissostichus</taxon>
    </lineage>
</organism>
<keyword evidence="3" id="KW-1185">Reference proteome</keyword>
<evidence type="ECO:0000313" key="2">
    <source>
        <dbReference type="EMBL" id="KAK1894573.1"/>
    </source>
</evidence>
<feature type="region of interest" description="Disordered" evidence="1">
    <location>
        <begin position="15"/>
        <end position="121"/>
    </location>
</feature>
<dbReference type="EMBL" id="JASDAP010000011">
    <property type="protein sequence ID" value="KAK1894573.1"/>
    <property type="molecule type" value="Genomic_DNA"/>
</dbReference>